<evidence type="ECO:0000256" key="9">
    <source>
        <dbReference type="ARBA" id="ARBA00023180"/>
    </source>
</evidence>
<evidence type="ECO:0000256" key="6">
    <source>
        <dbReference type="ARBA" id="ARBA00022989"/>
    </source>
</evidence>
<evidence type="ECO:0000313" key="11">
    <source>
        <dbReference type="EMBL" id="MCI05985.1"/>
    </source>
</evidence>
<keyword evidence="4" id="KW-0732">Signal</keyword>
<keyword evidence="2" id="KW-0433">Leucine-rich repeat</keyword>
<dbReference type="PANTHER" id="PTHR48063:SF98">
    <property type="entry name" value="LRR RECEPTOR-LIKE SERINE_THREONINE-PROTEIN KINASE FLS2"/>
    <property type="match status" value="1"/>
</dbReference>
<accession>A0A392P576</accession>
<dbReference type="Pfam" id="PF08263">
    <property type="entry name" value="LRRNT_2"/>
    <property type="match status" value="1"/>
</dbReference>
<feature type="domain" description="Leucine-rich repeat-containing N-terminal plant-type" evidence="10">
    <location>
        <begin position="7"/>
        <end position="45"/>
    </location>
</feature>
<dbReference type="FunFam" id="3.80.10.10:FF:000129">
    <property type="entry name" value="Leucine-rich repeat receptor-like kinase"/>
    <property type="match status" value="1"/>
</dbReference>
<sequence length="124" mass="14056">MKVTCNEKEKNALLNFKHGLSDPSKRLSSWSNEDDCCRWMGVRCNNITGRVIELNLSTPLDSPYMELSGEISPSLLELKSLIHLDLSLNYFVNTKIPSFFGSMERLTYLDLSLSGFMGLIPHQL</sequence>
<evidence type="ECO:0000259" key="10">
    <source>
        <dbReference type="Pfam" id="PF08263"/>
    </source>
</evidence>
<evidence type="ECO:0000256" key="7">
    <source>
        <dbReference type="ARBA" id="ARBA00023136"/>
    </source>
</evidence>
<evidence type="ECO:0000256" key="2">
    <source>
        <dbReference type="ARBA" id="ARBA00022614"/>
    </source>
</evidence>
<comment type="subcellular location">
    <subcellularLocation>
        <location evidence="1">Membrane</location>
        <topology evidence="1">Single-pass type I membrane protein</topology>
    </subcellularLocation>
</comment>
<feature type="non-terminal residue" evidence="11">
    <location>
        <position position="124"/>
    </location>
</feature>
<dbReference type="EMBL" id="LXQA010060364">
    <property type="protein sequence ID" value="MCI05985.1"/>
    <property type="molecule type" value="Genomic_DNA"/>
</dbReference>
<keyword evidence="9" id="KW-0325">Glycoprotein</keyword>
<dbReference type="GO" id="GO:0016301">
    <property type="term" value="F:kinase activity"/>
    <property type="evidence" value="ECO:0007669"/>
    <property type="project" value="UniProtKB-KW"/>
</dbReference>
<evidence type="ECO:0000256" key="3">
    <source>
        <dbReference type="ARBA" id="ARBA00022692"/>
    </source>
</evidence>
<keyword evidence="6" id="KW-1133">Transmembrane helix</keyword>
<proteinExistence type="predicted"/>
<name>A0A392P576_9FABA</name>
<dbReference type="InterPro" id="IPR046956">
    <property type="entry name" value="RLP23-like"/>
</dbReference>
<evidence type="ECO:0000256" key="4">
    <source>
        <dbReference type="ARBA" id="ARBA00022729"/>
    </source>
</evidence>
<organism evidence="11 12">
    <name type="scientific">Trifolium medium</name>
    <dbReference type="NCBI Taxonomy" id="97028"/>
    <lineage>
        <taxon>Eukaryota</taxon>
        <taxon>Viridiplantae</taxon>
        <taxon>Streptophyta</taxon>
        <taxon>Embryophyta</taxon>
        <taxon>Tracheophyta</taxon>
        <taxon>Spermatophyta</taxon>
        <taxon>Magnoliopsida</taxon>
        <taxon>eudicotyledons</taxon>
        <taxon>Gunneridae</taxon>
        <taxon>Pentapetalae</taxon>
        <taxon>rosids</taxon>
        <taxon>fabids</taxon>
        <taxon>Fabales</taxon>
        <taxon>Fabaceae</taxon>
        <taxon>Papilionoideae</taxon>
        <taxon>50 kb inversion clade</taxon>
        <taxon>NPAAA clade</taxon>
        <taxon>Hologalegina</taxon>
        <taxon>IRL clade</taxon>
        <taxon>Trifolieae</taxon>
        <taxon>Trifolium</taxon>
    </lineage>
</organism>
<keyword evidence="3" id="KW-0812">Transmembrane</keyword>
<evidence type="ECO:0000256" key="1">
    <source>
        <dbReference type="ARBA" id="ARBA00004479"/>
    </source>
</evidence>
<keyword evidence="11" id="KW-0418">Kinase</keyword>
<dbReference type="Proteomes" id="UP000265520">
    <property type="component" value="Unassembled WGS sequence"/>
</dbReference>
<comment type="caution">
    <text evidence="11">The sequence shown here is derived from an EMBL/GenBank/DDBJ whole genome shotgun (WGS) entry which is preliminary data.</text>
</comment>
<dbReference type="InterPro" id="IPR013210">
    <property type="entry name" value="LRR_N_plant-typ"/>
</dbReference>
<dbReference type="PANTHER" id="PTHR48063">
    <property type="entry name" value="LRR RECEPTOR-LIKE KINASE"/>
    <property type="match status" value="1"/>
</dbReference>
<keyword evidence="7" id="KW-0472">Membrane</keyword>
<keyword evidence="5" id="KW-0677">Repeat</keyword>
<dbReference type="GO" id="GO:0016020">
    <property type="term" value="C:membrane"/>
    <property type="evidence" value="ECO:0007669"/>
    <property type="project" value="UniProtKB-SubCell"/>
</dbReference>
<dbReference type="AlphaFoldDB" id="A0A392P576"/>
<evidence type="ECO:0000256" key="8">
    <source>
        <dbReference type="ARBA" id="ARBA00023170"/>
    </source>
</evidence>
<protein>
    <submittedName>
        <fullName evidence="11">LRR receptor-like serine/threonine-protein kinase FLS2-like</fullName>
    </submittedName>
</protein>
<evidence type="ECO:0000256" key="5">
    <source>
        <dbReference type="ARBA" id="ARBA00022737"/>
    </source>
</evidence>
<reference evidence="11 12" key="1">
    <citation type="journal article" date="2018" name="Front. Plant Sci.">
        <title>Red Clover (Trifolium pratense) and Zigzag Clover (T. medium) - A Picture of Genomic Similarities and Differences.</title>
        <authorList>
            <person name="Dluhosova J."/>
            <person name="Istvanek J."/>
            <person name="Nedelnik J."/>
            <person name="Repkova J."/>
        </authorList>
    </citation>
    <scope>NUCLEOTIDE SEQUENCE [LARGE SCALE GENOMIC DNA]</scope>
    <source>
        <strain evidence="12">cv. 10/8</strain>
        <tissue evidence="11">Leaf</tissue>
    </source>
</reference>
<dbReference type="InterPro" id="IPR032675">
    <property type="entry name" value="LRR_dom_sf"/>
</dbReference>
<keyword evidence="8 11" id="KW-0675">Receptor</keyword>
<evidence type="ECO:0000313" key="12">
    <source>
        <dbReference type="Proteomes" id="UP000265520"/>
    </source>
</evidence>
<dbReference type="Gene3D" id="3.80.10.10">
    <property type="entry name" value="Ribonuclease Inhibitor"/>
    <property type="match status" value="1"/>
</dbReference>
<dbReference type="SUPFAM" id="SSF52058">
    <property type="entry name" value="L domain-like"/>
    <property type="match status" value="1"/>
</dbReference>
<keyword evidence="12" id="KW-1185">Reference proteome</keyword>
<keyword evidence="11" id="KW-0808">Transferase</keyword>